<comment type="similarity">
    <text evidence="1">Belongs to the SEN15 family.</text>
</comment>
<proteinExistence type="inferred from homology"/>
<dbReference type="Proteomes" id="UP001152320">
    <property type="component" value="Chromosome 7"/>
</dbReference>
<dbReference type="Pfam" id="PF09631">
    <property type="entry name" value="Sen15"/>
    <property type="match status" value="1"/>
</dbReference>
<keyword evidence="5" id="KW-0540">Nuclease</keyword>
<dbReference type="OrthoDB" id="10002170at2759"/>
<evidence type="ECO:0000256" key="3">
    <source>
        <dbReference type="SAM" id="MobiDB-lite"/>
    </source>
</evidence>
<accession>A0A9Q1C4D9</accession>
<feature type="domain" description="tRNA-splicing endonuclease subunit Sen15" evidence="4">
    <location>
        <begin position="79"/>
        <end position="192"/>
    </location>
</feature>
<dbReference type="Gene3D" id="3.40.1350.10">
    <property type="match status" value="1"/>
</dbReference>
<keyword evidence="6" id="KW-1185">Reference proteome</keyword>
<dbReference type="GO" id="GO:0006388">
    <property type="term" value="P:tRNA splicing, via endonucleolytic cleavage and ligation"/>
    <property type="evidence" value="ECO:0007669"/>
    <property type="project" value="InterPro"/>
</dbReference>
<evidence type="ECO:0000313" key="5">
    <source>
        <dbReference type="EMBL" id="KAJ8038471.1"/>
    </source>
</evidence>
<dbReference type="PANTHER" id="PTHR28582:SF1">
    <property type="entry name" value="TRNA-SPLICING ENDONUCLEASE SUBUNIT SEN15"/>
    <property type="match status" value="1"/>
</dbReference>
<dbReference type="PANTHER" id="PTHR28582">
    <property type="entry name" value="TRNA-SPLICING ENDONUCLEASE SUBUNIT SEN15"/>
    <property type="match status" value="1"/>
</dbReference>
<evidence type="ECO:0000259" key="4">
    <source>
        <dbReference type="Pfam" id="PF09631"/>
    </source>
</evidence>
<gene>
    <name evidence="5" type="ORF">HOLleu_15906</name>
</gene>
<dbReference type="InterPro" id="IPR011856">
    <property type="entry name" value="tRNA_endonuc-like_dom_sf"/>
</dbReference>
<feature type="region of interest" description="Disordered" evidence="3">
    <location>
        <begin position="190"/>
        <end position="222"/>
    </location>
</feature>
<dbReference type="AlphaFoldDB" id="A0A9Q1C4D9"/>
<name>A0A9Q1C4D9_HOLLE</name>
<comment type="caution">
    <text evidence="5">The sequence shown here is derived from an EMBL/GenBank/DDBJ whole genome shotgun (WGS) entry which is preliminary data.</text>
</comment>
<evidence type="ECO:0000313" key="6">
    <source>
        <dbReference type="Proteomes" id="UP001152320"/>
    </source>
</evidence>
<protein>
    <submittedName>
        <fullName evidence="5">tRNA-splicing endonuclease subunit Sen15</fullName>
    </submittedName>
</protein>
<dbReference type="SUPFAM" id="SSF53032">
    <property type="entry name" value="tRNA-intron endonuclease catalytic domain-like"/>
    <property type="match status" value="1"/>
</dbReference>
<evidence type="ECO:0000256" key="2">
    <source>
        <dbReference type="ARBA" id="ARBA00022694"/>
    </source>
</evidence>
<keyword evidence="2" id="KW-0819">tRNA processing</keyword>
<dbReference type="InterPro" id="IPR036167">
    <property type="entry name" value="tRNA_intron_Endo_cat-like_sf"/>
</dbReference>
<sequence>MIGWILQWGIPFMTSEMMSPVCNITTMDTSHVTTCPTSNSSSTDSKRERFNWFGDHPVLNQIKSWAFEDPLRCQAAFTVYLDLCEAKSWWNVKLYPCHELQMVFMTGKPEKKANPMTVLPICAQEEISVKRMEEFLEHIRPPAVNSEITKEMEETCQEVTEKHDDTITLAVVETDSTIVYYNIGKGLHQPKNLGQIEEDEEEKPKKRQRWKGRKGKSKMTTS</sequence>
<keyword evidence="5" id="KW-0378">Hydrolase</keyword>
<dbReference type="GO" id="GO:0003676">
    <property type="term" value="F:nucleic acid binding"/>
    <property type="evidence" value="ECO:0007669"/>
    <property type="project" value="InterPro"/>
</dbReference>
<dbReference type="InterPro" id="IPR018593">
    <property type="entry name" value="tRNA-endonuc_su_Sen15"/>
</dbReference>
<evidence type="ECO:0000256" key="1">
    <source>
        <dbReference type="ARBA" id="ARBA00006091"/>
    </source>
</evidence>
<feature type="compositionally biased region" description="Basic residues" evidence="3">
    <location>
        <begin position="205"/>
        <end position="222"/>
    </location>
</feature>
<dbReference type="EMBL" id="JAIZAY010000007">
    <property type="protein sequence ID" value="KAJ8038471.1"/>
    <property type="molecule type" value="Genomic_DNA"/>
</dbReference>
<keyword evidence="5" id="KW-0255">Endonuclease</keyword>
<dbReference type="GO" id="GO:0004519">
    <property type="term" value="F:endonuclease activity"/>
    <property type="evidence" value="ECO:0007669"/>
    <property type="project" value="UniProtKB-KW"/>
</dbReference>
<reference evidence="5" key="1">
    <citation type="submission" date="2021-10" db="EMBL/GenBank/DDBJ databases">
        <title>Tropical sea cucumber genome reveals ecological adaptation and Cuvierian tubules defense mechanism.</title>
        <authorList>
            <person name="Chen T."/>
        </authorList>
    </citation>
    <scope>NUCLEOTIDE SEQUENCE</scope>
    <source>
        <strain evidence="5">Nanhai2018</strain>
        <tissue evidence="5">Muscle</tissue>
    </source>
</reference>
<organism evidence="5 6">
    <name type="scientific">Holothuria leucospilota</name>
    <name type="common">Black long sea cucumber</name>
    <name type="synonym">Mertensiothuria leucospilota</name>
    <dbReference type="NCBI Taxonomy" id="206669"/>
    <lineage>
        <taxon>Eukaryota</taxon>
        <taxon>Metazoa</taxon>
        <taxon>Echinodermata</taxon>
        <taxon>Eleutherozoa</taxon>
        <taxon>Echinozoa</taxon>
        <taxon>Holothuroidea</taxon>
        <taxon>Aspidochirotacea</taxon>
        <taxon>Aspidochirotida</taxon>
        <taxon>Holothuriidae</taxon>
        <taxon>Holothuria</taxon>
    </lineage>
</organism>
<dbReference type="GO" id="GO:0005634">
    <property type="term" value="C:nucleus"/>
    <property type="evidence" value="ECO:0007669"/>
    <property type="project" value="UniProtKB-ARBA"/>
</dbReference>